<dbReference type="InterPro" id="IPR003356">
    <property type="entry name" value="DNA_methylase_A-5"/>
</dbReference>
<evidence type="ECO:0000259" key="8">
    <source>
        <dbReference type="Pfam" id="PF02384"/>
    </source>
</evidence>
<organism evidence="9 10">
    <name type="scientific">Sphingobacterium mizutaii</name>
    <dbReference type="NCBI Taxonomy" id="1010"/>
    <lineage>
        <taxon>Bacteria</taxon>
        <taxon>Pseudomonadati</taxon>
        <taxon>Bacteroidota</taxon>
        <taxon>Sphingobacteriia</taxon>
        <taxon>Sphingobacteriales</taxon>
        <taxon>Sphingobacteriaceae</taxon>
        <taxon>Sphingobacterium</taxon>
    </lineage>
</organism>
<keyword evidence="3 9" id="KW-0489">Methyltransferase</keyword>
<proteinExistence type="inferred from homology"/>
<dbReference type="Proteomes" id="UP000215355">
    <property type="component" value="Chromosome 1"/>
</dbReference>
<dbReference type="PRINTS" id="PR00507">
    <property type="entry name" value="N12N6MTFRASE"/>
</dbReference>
<evidence type="ECO:0000313" key="10">
    <source>
        <dbReference type="Proteomes" id="UP000215355"/>
    </source>
</evidence>
<accession>A0AAJ4XD32</accession>
<dbReference type="EMBL" id="LT906468">
    <property type="protein sequence ID" value="SNV52177.1"/>
    <property type="molecule type" value="Genomic_DNA"/>
</dbReference>
<evidence type="ECO:0000313" key="9">
    <source>
        <dbReference type="EMBL" id="SNV52177.1"/>
    </source>
</evidence>
<dbReference type="AlphaFoldDB" id="A0AAJ4XD32"/>
<evidence type="ECO:0000256" key="5">
    <source>
        <dbReference type="ARBA" id="ARBA00022691"/>
    </source>
</evidence>
<evidence type="ECO:0000256" key="7">
    <source>
        <dbReference type="ARBA" id="ARBA00047942"/>
    </source>
</evidence>
<feature type="domain" description="DNA methylase adenine-specific" evidence="8">
    <location>
        <begin position="100"/>
        <end position="193"/>
    </location>
</feature>
<comment type="similarity">
    <text evidence="1">Belongs to the N(4)/N(6)-methyltransferase family.</text>
</comment>
<evidence type="ECO:0000256" key="4">
    <source>
        <dbReference type="ARBA" id="ARBA00022679"/>
    </source>
</evidence>
<comment type="catalytic activity">
    <reaction evidence="7">
        <text>a 2'-deoxyadenosine in DNA + S-adenosyl-L-methionine = an N(6)-methyl-2'-deoxyadenosine in DNA + S-adenosyl-L-homocysteine + H(+)</text>
        <dbReference type="Rhea" id="RHEA:15197"/>
        <dbReference type="Rhea" id="RHEA-COMP:12418"/>
        <dbReference type="Rhea" id="RHEA-COMP:12419"/>
        <dbReference type="ChEBI" id="CHEBI:15378"/>
        <dbReference type="ChEBI" id="CHEBI:57856"/>
        <dbReference type="ChEBI" id="CHEBI:59789"/>
        <dbReference type="ChEBI" id="CHEBI:90615"/>
        <dbReference type="ChEBI" id="CHEBI:90616"/>
        <dbReference type="EC" id="2.1.1.72"/>
    </reaction>
</comment>
<dbReference type="GO" id="GO:0008170">
    <property type="term" value="F:N-methyltransferase activity"/>
    <property type="evidence" value="ECO:0007669"/>
    <property type="project" value="InterPro"/>
</dbReference>
<dbReference type="GO" id="GO:0009007">
    <property type="term" value="F:site-specific DNA-methyltransferase (adenine-specific) activity"/>
    <property type="evidence" value="ECO:0007669"/>
    <property type="project" value="UniProtKB-EC"/>
</dbReference>
<dbReference type="GO" id="GO:0003677">
    <property type="term" value="F:DNA binding"/>
    <property type="evidence" value="ECO:0007669"/>
    <property type="project" value="InterPro"/>
</dbReference>
<dbReference type="PANTHER" id="PTHR42933">
    <property type="entry name" value="SLR6095 PROTEIN"/>
    <property type="match status" value="1"/>
</dbReference>
<evidence type="ECO:0000256" key="3">
    <source>
        <dbReference type="ARBA" id="ARBA00022603"/>
    </source>
</evidence>
<dbReference type="Pfam" id="PF02384">
    <property type="entry name" value="N6_Mtase"/>
    <property type="match status" value="1"/>
</dbReference>
<sequence>MKKHKPIEQLRPEEAQKQFASYFEKIAYRRTVSEVFTDFIDYAVLMLNINKKAEDFKELEKRYTTKEEHIMFFQMFELMATASFDFTDALGDLFMDLVSHGHNGQFFTPQPICDMMSIMTIAPDQLEDGKSVLDCACGSGRMLLAAAKRNRNLKFYGSDLDLTCVKMTLINMVLNTMVGEVAHMDTLTLQHFKTYNVRKVYDPGTNHYLPYYYESNANPFIIQKIKESSVEGSEELSSDPVEELLVNKKGQILLF</sequence>
<keyword evidence="4" id="KW-0808">Transferase</keyword>
<evidence type="ECO:0000256" key="6">
    <source>
        <dbReference type="ARBA" id="ARBA00022747"/>
    </source>
</evidence>
<name>A0AAJ4XD32_9SPHI</name>
<protein>
    <recommendedName>
        <fullName evidence="2">site-specific DNA-methyltransferase (adenine-specific)</fullName>
        <ecNumber evidence="2">2.1.1.72</ecNumber>
    </recommendedName>
</protein>
<dbReference type="SUPFAM" id="SSF53335">
    <property type="entry name" value="S-adenosyl-L-methionine-dependent methyltransferases"/>
    <property type="match status" value="1"/>
</dbReference>
<dbReference type="PANTHER" id="PTHR42933:SF3">
    <property type="entry name" value="TYPE I RESTRICTION ENZYME MJAVIII METHYLASE SUBUNIT"/>
    <property type="match status" value="1"/>
</dbReference>
<dbReference type="InterPro" id="IPR029063">
    <property type="entry name" value="SAM-dependent_MTases_sf"/>
</dbReference>
<dbReference type="Gene3D" id="3.40.50.150">
    <property type="entry name" value="Vaccinia Virus protein VP39"/>
    <property type="match status" value="1"/>
</dbReference>
<reference evidence="9 10" key="1">
    <citation type="submission" date="2017-06" db="EMBL/GenBank/DDBJ databases">
        <authorList>
            <consortium name="Pathogen Informatics"/>
        </authorList>
    </citation>
    <scope>NUCLEOTIDE SEQUENCE [LARGE SCALE GENOMIC DNA]</scope>
    <source>
        <strain evidence="9 10">NCTC12149</strain>
    </source>
</reference>
<dbReference type="KEGG" id="smiz:4412673_02631"/>
<dbReference type="EC" id="2.1.1.72" evidence="2"/>
<dbReference type="GO" id="GO:0032259">
    <property type="term" value="P:methylation"/>
    <property type="evidence" value="ECO:0007669"/>
    <property type="project" value="UniProtKB-KW"/>
</dbReference>
<keyword evidence="5" id="KW-0949">S-adenosyl-L-methionine</keyword>
<keyword evidence="6" id="KW-0680">Restriction system</keyword>
<dbReference type="InterPro" id="IPR051537">
    <property type="entry name" value="DNA_Adenine_Mtase"/>
</dbReference>
<dbReference type="GO" id="GO:0009307">
    <property type="term" value="P:DNA restriction-modification system"/>
    <property type="evidence" value="ECO:0007669"/>
    <property type="project" value="UniProtKB-KW"/>
</dbReference>
<dbReference type="RefSeq" id="WP_093097541.1">
    <property type="nucleotide sequence ID" value="NZ_FNGK01000001.1"/>
</dbReference>
<evidence type="ECO:0000256" key="2">
    <source>
        <dbReference type="ARBA" id="ARBA00011900"/>
    </source>
</evidence>
<gene>
    <name evidence="9" type="ORF">SAMEA4412673_02631</name>
</gene>
<evidence type="ECO:0000256" key="1">
    <source>
        <dbReference type="ARBA" id="ARBA00006594"/>
    </source>
</evidence>